<dbReference type="InterPro" id="IPR025716">
    <property type="entry name" value="Post-transcriptional_regulator"/>
</dbReference>
<comment type="caution">
    <text evidence="1">The sequence shown here is derived from an EMBL/GenBank/DDBJ whole genome shotgun (WGS) entry which is preliminary data.</text>
</comment>
<dbReference type="EMBL" id="VIGD01000015">
    <property type="protein sequence ID" value="TQE90100.1"/>
    <property type="molecule type" value="Genomic_DNA"/>
</dbReference>
<proteinExistence type="predicted"/>
<evidence type="ECO:0000313" key="2">
    <source>
        <dbReference type="Proteomes" id="UP000315753"/>
    </source>
</evidence>
<keyword evidence="2" id="KW-1185">Reference proteome</keyword>
<evidence type="ECO:0000313" key="1">
    <source>
        <dbReference type="EMBL" id="TQE90100.1"/>
    </source>
</evidence>
<protein>
    <recommendedName>
        <fullName evidence="3">Post-transcriptional regulator</fullName>
    </recommendedName>
</protein>
<accession>A0A540V004</accession>
<dbReference type="Pfam" id="PF13797">
    <property type="entry name" value="Post_transc_reg"/>
    <property type="match status" value="1"/>
</dbReference>
<organism evidence="1 2">
    <name type="scientific">Ureibacillus terrenus</name>
    <dbReference type="NCBI Taxonomy" id="118246"/>
    <lineage>
        <taxon>Bacteria</taxon>
        <taxon>Bacillati</taxon>
        <taxon>Bacillota</taxon>
        <taxon>Bacilli</taxon>
        <taxon>Bacillales</taxon>
        <taxon>Caryophanaceae</taxon>
        <taxon>Ureibacillus</taxon>
    </lineage>
</organism>
<gene>
    <name evidence="1" type="ORF">FKZ59_11295</name>
</gene>
<reference evidence="1 2" key="1">
    <citation type="submission" date="2019-06" db="EMBL/GenBank/DDBJ databases">
        <title>Genome sequence of Ureibacillus terrenus.</title>
        <authorList>
            <person name="Maclea K.S."/>
            <person name="Simoes M."/>
        </authorList>
    </citation>
    <scope>NUCLEOTIDE SEQUENCE [LARGE SCALE GENOMIC DNA]</scope>
    <source>
        <strain evidence="1 2">ATCC BAA-384</strain>
    </source>
</reference>
<sequence length="108" mass="12895">MAEQERLFQKVLPVLNSKLEELKINGYEGIAAEDLWNYCLHKKWRKKNIDELRIHEIVSTIFSLKPSEVVNHLQIQQFQTVDWFSELNQEELKELLNPKRDNNSDTEK</sequence>
<dbReference type="OrthoDB" id="2990595at2"/>
<dbReference type="RefSeq" id="WP_141602867.1">
    <property type="nucleotide sequence ID" value="NZ_JARMSB010000043.1"/>
</dbReference>
<dbReference type="Proteomes" id="UP000315753">
    <property type="component" value="Unassembled WGS sequence"/>
</dbReference>
<evidence type="ECO:0008006" key="3">
    <source>
        <dbReference type="Google" id="ProtNLM"/>
    </source>
</evidence>
<name>A0A540V004_9BACL</name>
<dbReference type="AlphaFoldDB" id="A0A540V004"/>